<dbReference type="InterPro" id="IPR029063">
    <property type="entry name" value="SAM-dependent_MTases_sf"/>
</dbReference>
<dbReference type="AlphaFoldDB" id="A0AAN8Q6F5"/>
<sequence>MASLRIPCCNFHQKLTLQLLPGFCGNITQRRAFNILRTEIGASNIKNVTYLSNNVCTSIQDCKVLASPVRSVHDEKPESNKQNLPHTPVMLDQVLKSLNPLPGQTFLDMTFGAGGHSSEVLAVSPNTRVLALDRDPTAYHYALELQEKYSSDQLIPLLGRFSELDWLLTNKGIKAGSLDSVLFDVGASSMQFDRPDRGFALSKDGPLDMRMDGNRLPEQPSAADVINMMSEPELYRIIKKYGEERLARKIANIVVESRYAFGKITTTKQLANIISSVFTGDHRKDKLMRHSHVATKTFQALRIFVNNELNELNNGIEIVHKYLKPGGVCVVLTFHSLEDRIVKRHFHGISLDDKPNMSIKDHFRNSHYIHSKEEVEKVMQKRWQPLSKKLMAPRYIDCLENPRARSAKLRAAFKLDVKKET</sequence>
<keyword evidence="3" id="KW-0808">Transferase</keyword>
<dbReference type="InterPro" id="IPR023397">
    <property type="entry name" value="SAM-dep_MeTrfase_MraW_recog"/>
</dbReference>
<organism evidence="5 6">
    <name type="scientific">Patella caerulea</name>
    <name type="common">Rayed Mediterranean limpet</name>
    <dbReference type="NCBI Taxonomy" id="87958"/>
    <lineage>
        <taxon>Eukaryota</taxon>
        <taxon>Metazoa</taxon>
        <taxon>Spiralia</taxon>
        <taxon>Lophotrochozoa</taxon>
        <taxon>Mollusca</taxon>
        <taxon>Gastropoda</taxon>
        <taxon>Patellogastropoda</taxon>
        <taxon>Patelloidea</taxon>
        <taxon>Patellidae</taxon>
        <taxon>Patella</taxon>
    </lineage>
</organism>
<dbReference type="Gene3D" id="3.40.50.150">
    <property type="entry name" value="Vaccinia Virus protein VP39"/>
    <property type="match status" value="1"/>
</dbReference>
<keyword evidence="2" id="KW-0489">Methyltransferase</keyword>
<reference evidence="5 6" key="1">
    <citation type="submission" date="2024-01" db="EMBL/GenBank/DDBJ databases">
        <title>The genome of the rayed Mediterranean limpet Patella caerulea (Linnaeus, 1758).</title>
        <authorList>
            <person name="Anh-Thu Weber A."/>
            <person name="Halstead-Nussloch G."/>
        </authorList>
    </citation>
    <scope>NUCLEOTIDE SEQUENCE [LARGE SCALE GENOMIC DNA]</scope>
    <source>
        <strain evidence="5">AATW-2023a</strain>
        <tissue evidence="5">Whole specimen</tissue>
    </source>
</reference>
<keyword evidence="6" id="KW-1185">Reference proteome</keyword>
<dbReference type="InterPro" id="IPR002903">
    <property type="entry name" value="RsmH"/>
</dbReference>
<comment type="caution">
    <text evidence="5">The sequence shown here is derived from an EMBL/GenBank/DDBJ whole genome shotgun (WGS) entry which is preliminary data.</text>
</comment>
<evidence type="ECO:0000256" key="2">
    <source>
        <dbReference type="ARBA" id="ARBA00022603"/>
    </source>
</evidence>
<dbReference type="NCBIfam" id="TIGR00006">
    <property type="entry name" value="16S rRNA (cytosine(1402)-N(4))-methyltransferase RsmH"/>
    <property type="match status" value="1"/>
</dbReference>
<dbReference type="GO" id="GO:0071424">
    <property type="term" value="F:rRNA (cytosine-N4-)-methyltransferase activity"/>
    <property type="evidence" value="ECO:0007669"/>
    <property type="project" value="TreeGrafter"/>
</dbReference>
<evidence type="ECO:0000256" key="4">
    <source>
        <dbReference type="ARBA" id="ARBA00022691"/>
    </source>
</evidence>
<dbReference type="SUPFAM" id="SSF53335">
    <property type="entry name" value="S-adenosyl-L-methionine-dependent methyltransferases"/>
    <property type="match status" value="1"/>
</dbReference>
<proteinExistence type="inferred from homology"/>
<evidence type="ECO:0000313" key="6">
    <source>
        <dbReference type="Proteomes" id="UP001347796"/>
    </source>
</evidence>
<keyword evidence="4" id="KW-0949">S-adenosyl-L-methionine</keyword>
<name>A0AAN8Q6F5_PATCE</name>
<protein>
    <recommendedName>
        <fullName evidence="7">Methyltransferase-like protein 15 homolog</fullName>
    </recommendedName>
</protein>
<dbReference type="SUPFAM" id="SSF81799">
    <property type="entry name" value="Putative methyltransferase TM0872, insert domain"/>
    <property type="match status" value="1"/>
</dbReference>
<dbReference type="HAMAP" id="MF_01007">
    <property type="entry name" value="16SrRNA_methyltr_H"/>
    <property type="match status" value="1"/>
</dbReference>
<dbReference type="PANTHER" id="PTHR11265">
    <property type="entry name" value="S-ADENOSYL-METHYLTRANSFERASE MRAW"/>
    <property type="match status" value="1"/>
</dbReference>
<gene>
    <name evidence="5" type="ORF">SNE40_006603</name>
</gene>
<dbReference type="Pfam" id="PF01795">
    <property type="entry name" value="Methyltransf_5"/>
    <property type="match status" value="1"/>
</dbReference>
<evidence type="ECO:0000256" key="1">
    <source>
        <dbReference type="ARBA" id="ARBA00010396"/>
    </source>
</evidence>
<evidence type="ECO:0000313" key="5">
    <source>
        <dbReference type="EMBL" id="KAK6184065.1"/>
    </source>
</evidence>
<evidence type="ECO:0008006" key="7">
    <source>
        <dbReference type="Google" id="ProtNLM"/>
    </source>
</evidence>
<accession>A0AAN8Q6F5</accession>
<comment type="similarity">
    <text evidence="1">Belongs to the methyltransferase superfamily. RsmH family.</text>
</comment>
<dbReference type="GO" id="GO:0070475">
    <property type="term" value="P:rRNA base methylation"/>
    <property type="evidence" value="ECO:0007669"/>
    <property type="project" value="TreeGrafter"/>
</dbReference>
<dbReference type="PANTHER" id="PTHR11265:SF0">
    <property type="entry name" value="12S RRNA N4-METHYLCYTIDINE METHYLTRANSFERASE"/>
    <property type="match status" value="1"/>
</dbReference>
<dbReference type="EMBL" id="JAZGQO010000006">
    <property type="protein sequence ID" value="KAK6184065.1"/>
    <property type="molecule type" value="Genomic_DNA"/>
</dbReference>
<dbReference type="Proteomes" id="UP001347796">
    <property type="component" value="Unassembled WGS sequence"/>
</dbReference>
<dbReference type="Gene3D" id="1.10.150.170">
    <property type="entry name" value="Putative methyltransferase TM0872, insert domain"/>
    <property type="match status" value="1"/>
</dbReference>
<evidence type="ECO:0000256" key="3">
    <source>
        <dbReference type="ARBA" id="ARBA00022679"/>
    </source>
</evidence>